<keyword evidence="4" id="KW-0411">Iron-sulfur</keyword>
<evidence type="ECO:0000259" key="6">
    <source>
        <dbReference type="PROSITE" id="PS51296"/>
    </source>
</evidence>
<gene>
    <name evidence="7" type="ORF">JKA74_18545</name>
</gene>
<evidence type="ECO:0000256" key="4">
    <source>
        <dbReference type="ARBA" id="ARBA00023014"/>
    </source>
</evidence>
<dbReference type="RefSeq" id="WP_201432736.1">
    <property type="nucleotide sequence ID" value="NZ_JAEQBW010000013.1"/>
</dbReference>
<protein>
    <recommendedName>
        <fullName evidence="6">Rieske domain-containing protein</fullName>
    </recommendedName>
</protein>
<keyword evidence="5" id="KW-0732">Signal</keyword>
<name>A0A934X230_9BACT</name>
<evidence type="ECO:0000313" key="8">
    <source>
        <dbReference type="Proteomes" id="UP000611723"/>
    </source>
</evidence>
<keyword evidence="2" id="KW-0479">Metal-binding</keyword>
<sequence length="154" mass="17224">MNIKKYITLVLLSAFALFSSCKDENADALIDELPLPAPFEEYLNLTLVSNQSLQFDNHLYLNDVGLRGIVVVKRGDNDYAAFERTCPYKPELDCSLISHVNLGTSGSYLECGCDEETSFYNDQGFPTSGPSPKRLRQYRTQLSGNTLIIDDTII</sequence>
<dbReference type="Gene3D" id="2.102.10.10">
    <property type="entry name" value="Rieske [2Fe-2S] iron-sulphur domain"/>
    <property type="match status" value="1"/>
</dbReference>
<reference evidence="7" key="1">
    <citation type="submission" date="2021-01" db="EMBL/GenBank/DDBJ databases">
        <title>Marivirga aurantiaca sp. nov., isolated from intertidal surface sediments.</title>
        <authorList>
            <person name="Zhang M."/>
        </authorList>
    </citation>
    <scope>NUCLEOTIDE SEQUENCE</scope>
    <source>
        <strain evidence="7">S37H4</strain>
    </source>
</reference>
<evidence type="ECO:0000256" key="5">
    <source>
        <dbReference type="SAM" id="SignalP"/>
    </source>
</evidence>
<evidence type="ECO:0000256" key="1">
    <source>
        <dbReference type="ARBA" id="ARBA00022714"/>
    </source>
</evidence>
<feature type="domain" description="Rieske" evidence="6">
    <location>
        <begin position="45"/>
        <end position="149"/>
    </location>
</feature>
<keyword evidence="3" id="KW-0408">Iron</keyword>
<dbReference type="GO" id="GO:0051537">
    <property type="term" value="F:2 iron, 2 sulfur cluster binding"/>
    <property type="evidence" value="ECO:0007669"/>
    <property type="project" value="UniProtKB-KW"/>
</dbReference>
<evidence type="ECO:0000256" key="3">
    <source>
        <dbReference type="ARBA" id="ARBA00023004"/>
    </source>
</evidence>
<dbReference type="Proteomes" id="UP000611723">
    <property type="component" value="Unassembled WGS sequence"/>
</dbReference>
<feature type="chain" id="PRO_5037082249" description="Rieske domain-containing protein" evidence="5">
    <location>
        <begin position="22"/>
        <end position="154"/>
    </location>
</feature>
<dbReference type="PROSITE" id="PS51296">
    <property type="entry name" value="RIESKE"/>
    <property type="match status" value="1"/>
</dbReference>
<dbReference type="SUPFAM" id="SSF50022">
    <property type="entry name" value="ISP domain"/>
    <property type="match status" value="1"/>
</dbReference>
<evidence type="ECO:0000313" key="7">
    <source>
        <dbReference type="EMBL" id="MBK6267051.1"/>
    </source>
</evidence>
<organism evidence="7 8">
    <name type="scientific">Marivirga aurantiaca</name>
    <dbReference type="NCBI Taxonomy" id="2802615"/>
    <lineage>
        <taxon>Bacteria</taxon>
        <taxon>Pseudomonadati</taxon>
        <taxon>Bacteroidota</taxon>
        <taxon>Cytophagia</taxon>
        <taxon>Cytophagales</taxon>
        <taxon>Marivirgaceae</taxon>
        <taxon>Marivirga</taxon>
    </lineage>
</organism>
<keyword evidence="1" id="KW-0001">2Fe-2S</keyword>
<dbReference type="GO" id="GO:0046872">
    <property type="term" value="F:metal ion binding"/>
    <property type="evidence" value="ECO:0007669"/>
    <property type="project" value="UniProtKB-KW"/>
</dbReference>
<dbReference type="PROSITE" id="PS51257">
    <property type="entry name" value="PROKAR_LIPOPROTEIN"/>
    <property type="match status" value="1"/>
</dbReference>
<evidence type="ECO:0000256" key="2">
    <source>
        <dbReference type="ARBA" id="ARBA00022723"/>
    </source>
</evidence>
<dbReference type="EMBL" id="JAEQBW010000013">
    <property type="protein sequence ID" value="MBK6267051.1"/>
    <property type="molecule type" value="Genomic_DNA"/>
</dbReference>
<dbReference type="InterPro" id="IPR036922">
    <property type="entry name" value="Rieske_2Fe-2S_sf"/>
</dbReference>
<proteinExistence type="predicted"/>
<feature type="signal peptide" evidence="5">
    <location>
        <begin position="1"/>
        <end position="21"/>
    </location>
</feature>
<dbReference type="AlphaFoldDB" id="A0A934X230"/>
<accession>A0A934X230</accession>
<comment type="caution">
    <text evidence="7">The sequence shown here is derived from an EMBL/GenBank/DDBJ whole genome shotgun (WGS) entry which is preliminary data.</text>
</comment>
<keyword evidence="8" id="KW-1185">Reference proteome</keyword>
<dbReference type="InterPro" id="IPR017941">
    <property type="entry name" value="Rieske_2Fe-2S"/>
</dbReference>